<organism evidence="1 2">
    <name type="scientific">Aspergillus pseudoustus</name>
    <dbReference type="NCBI Taxonomy" id="1810923"/>
    <lineage>
        <taxon>Eukaryota</taxon>
        <taxon>Fungi</taxon>
        <taxon>Dikarya</taxon>
        <taxon>Ascomycota</taxon>
        <taxon>Pezizomycotina</taxon>
        <taxon>Eurotiomycetes</taxon>
        <taxon>Eurotiomycetidae</taxon>
        <taxon>Eurotiales</taxon>
        <taxon>Aspergillaceae</taxon>
        <taxon>Aspergillus</taxon>
        <taxon>Aspergillus subgen. Nidulantes</taxon>
    </lineage>
</organism>
<gene>
    <name evidence="1" type="ORF">BJY01DRAFT_208188</name>
</gene>
<reference evidence="1 2" key="1">
    <citation type="submission" date="2024-07" db="EMBL/GenBank/DDBJ databases">
        <title>Section-level genome sequencing and comparative genomics of Aspergillus sections Usti and Cavernicolus.</title>
        <authorList>
            <consortium name="Lawrence Berkeley National Laboratory"/>
            <person name="Nybo J.L."/>
            <person name="Vesth T.C."/>
            <person name="Theobald S."/>
            <person name="Frisvad J.C."/>
            <person name="Larsen T.O."/>
            <person name="Kjaerboelling I."/>
            <person name="Rothschild-Mancinelli K."/>
            <person name="Lyhne E.K."/>
            <person name="Kogle M.E."/>
            <person name="Barry K."/>
            <person name="Clum A."/>
            <person name="Na H."/>
            <person name="Ledsgaard L."/>
            <person name="Lin J."/>
            <person name="Lipzen A."/>
            <person name="Kuo A."/>
            <person name="Riley R."/>
            <person name="Mondo S."/>
            <person name="Labutti K."/>
            <person name="Haridas S."/>
            <person name="Pangalinan J."/>
            <person name="Salamov A.A."/>
            <person name="Simmons B.A."/>
            <person name="Magnuson J.K."/>
            <person name="Chen J."/>
            <person name="Drula E."/>
            <person name="Henrissat B."/>
            <person name="Wiebenga A."/>
            <person name="Lubbers R.J."/>
            <person name="Gomes A.C."/>
            <person name="Makela M.R."/>
            <person name="Stajich J."/>
            <person name="Grigoriev I.V."/>
            <person name="Mortensen U.H."/>
            <person name="De Vries R.P."/>
            <person name="Baker S.E."/>
            <person name="Andersen M.R."/>
        </authorList>
    </citation>
    <scope>NUCLEOTIDE SEQUENCE [LARGE SCALE GENOMIC DNA]</scope>
    <source>
        <strain evidence="1 2">CBS 123904</strain>
    </source>
</reference>
<evidence type="ECO:0000313" key="1">
    <source>
        <dbReference type="EMBL" id="KAL2852379.1"/>
    </source>
</evidence>
<proteinExistence type="predicted"/>
<evidence type="ECO:0000313" key="2">
    <source>
        <dbReference type="Proteomes" id="UP001610446"/>
    </source>
</evidence>
<keyword evidence="2" id="KW-1185">Reference proteome</keyword>
<dbReference type="Proteomes" id="UP001610446">
    <property type="component" value="Unassembled WGS sequence"/>
</dbReference>
<accession>A0ABR4KJC9</accession>
<comment type="caution">
    <text evidence="1">The sequence shown here is derived from an EMBL/GenBank/DDBJ whole genome shotgun (WGS) entry which is preliminary data.</text>
</comment>
<name>A0ABR4KJC9_9EURO</name>
<dbReference type="EMBL" id="JBFXLU010000025">
    <property type="protein sequence ID" value="KAL2852379.1"/>
    <property type="molecule type" value="Genomic_DNA"/>
</dbReference>
<protein>
    <submittedName>
        <fullName evidence="1">Uncharacterized protein</fullName>
    </submittedName>
</protein>
<sequence>MSIHHWRKWGFENSPDIQFKFRLTGFASFVLPKSIDTVGGMVLVCRNTYDGACF</sequence>